<dbReference type="Proteomes" id="UP001652624">
    <property type="component" value="Chromosome 10"/>
</dbReference>
<sequence length="440" mass="49210">MEANEVTEELPTTMDTENIPPKDPSAEDPQELPTENLSEPPISEAPLEAVSESHIVSSTFQEPLATHTSETPVEPVISETPLEPPASESPMVSTSSETPLEAHPSETLEPFSSESPLEHPIPQSPLETHISETPEEDPLIQSSLPGHVSVSSSDAPKEDFPESSTSGALWTKRSIQFSEAEPIQKHFLSGLSPPAHLYTSSKQKKGEDEEGVDDMDRTAYTTQPGHQLGKKKGKKGVGRNTVHTVVPADQAEVVDMIKARHREEGGAQVNLFQWEKTPTLNAMQTGLYIGWRCPHYLWDCFQIRDDSKCFCGHLLKEHKIISDLAVPCKVSQCHCHMFCFIPSRPEEVGEFWLKRRTTFDPKSWRALCRCKHSHEDHAAAGSHACRVKDCCCSCFESNFLCAACDRRWEEHETFFETEETRRRGGRPHGTDTVNTWHKPL</sequence>
<feature type="compositionally biased region" description="Polar residues" evidence="2">
    <location>
        <begin position="431"/>
        <end position="440"/>
    </location>
</feature>
<dbReference type="Pfam" id="PF14753">
    <property type="entry name" value="FAM221"/>
    <property type="match status" value="1"/>
</dbReference>
<evidence type="ECO:0000313" key="3">
    <source>
        <dbReference type="Proteomes" id="UP001652624"/>
    </source>
</evidence>
<gene>
    <name evidence="4" type="primary">FAM221B</name>
</gene>
<accession>A0ABM3Y285</accession>
<feature type="region of interest" description="Disordered" evidence="2">
    <location>
        <begin position="420"/>
        <end position="440"/>
    </location>
</feature>
<evidence type="ECO:0000256" key="2">
    <source>
        <dbReference type="SAM" id="MobiDB-lite"/>
    </source>
</evidence>
<organism evidence="3 4">
    <name type="scientific">Erinaceus europaeus</name>
    <name type="common">Western European hedgehog</name>
    <dbReference type="NCBI Taxonomy" id="9365"/>
    <lineage>
        <taxon>Eukaryota</taxon>
        <taxon>Metazoa</taxon>
        <taxon>Chordata</taxon>
        <taxon>Craniata</taxon>
        <taxon>Vertebrata</taxon>
        <taxon>Euteleostomi</taxon>
        <taxon>Mammalia</taxon>
        <taxon>Eutheria</taxon>
        <taxon>Laurasiatheria</taxon>
        <taxon>Eulipotyphla</taxon>
        <taxon>Erinaceidae</taxon>
        <taxon>Erinaceinae</taxon>
        <taxon>Erinaceus</taxon>
    </lineage>
</organism>
<feature type="compositionally biased region" description="Polar residues" evidence="2">
    <location>
        <begin position="54"/>
        <end position="71"/>
    </location>
</feature>
<evidence type="ECO:0000313" key="4">
    <source>
        <dbReference type="RefSeq" id="XP_060055183.1"/>
    </source>
</evidence>
<dbReference type="InterPro" id="IPR026755">
    <property type="entry name" value="Fam221a/b"/>
</dbReference>
<dbReference type="PANTHER" id="PTHR31214:SF3">
    <property type="entry name" value="PROTEIN FAM221B"/>
    <property type="match status" value="1"/>
</dbReference>
<name>A0ABM3Y285_ERIEU</name>
<feature type="compositionally biased region" description="Basic residues" evidence="2">
    <location>
        <begin position="228"/>
        <end position="237"/>
    </location>
</feature>
<protein>
    <submittedName>
        <fullName evidence="4">Protein FAM221B</fullName>
    </submittedName>
</protein>
<feature type="region of interest" description="Disordered" evidence="2">
    <location>
        <begin position="188"/>
        <end position="240"/>
    </location>
</feature>
<proteinExistence type="inferred from homology"/>
<evidence type="ECO:0000256" key="1">
    <source>
        <dbReference type="ARBA" id="ARBA00011026"/>
    </source>
</evidence>
<dbReference type="PANTHER" id="PTHR31214">
    <property type="entry name" value="PROTEIN FAM221A-RELATED"/>
    <property type="match status" value="1"/>
</dbReference>
<comment type="similarity">
    <text evidence="1">Belongs to the FAM221 family.</text>
</comment>
<feature type="region of interest" description="Disordered" evidence="2">
    <location>
        <begin position="1"/>
        <end position="167"/>
    </location>
</feature>
<reference evidence="4" key="1">
    <citation type="submission" date="2025-08" db="UniProtKB">
        <authorList>
            <consortium name="RefSeq"/>
        </authorList>
    </citation>
    <scope>IDENTIFICATION</scope>
</reference>
<keyword evidence="3" id="KW-1185">Reference proteome</keyword>
<dbReference type="RefSeq" id="XP_060055183.1">
    <property type="nucleotide sequence ID" value="XM_060199200.1"/>
</dbReference>
<dbReference type="GeneID" id="103113292"/>